<evidence type="ECO:0000256" key="2">
    <source>
        <dbReference type="ARBA" id="ARBA00022840"/>
    </source>
</evidence>
<dbReference type="GO" id="GO:0004467">
    <property type="term" value="F:long-chain fatty acid-CoA ligase activity"/>
    <property type="evidence" value="ECO:0007669"/>
    <property type="project" value="TreeGrafter"/>
</dbReference>
<dbReference type="InterPro" id="IPR042099">
    <property type="entry name" value="ANL_N_sf"/>
</dbReference>
<name>K0ENU8_NOCB7</name>
<accession>K0ENU8</accession>
<dbReference type="CDD" id="cd05907">
    <property type="entry name" value="VL_LC_FACS_like"/>
    <property type="match status" value="1"/>
</dbReference>
<evidence type="ECO:0000256" key="1">
    <source>
        <dbReference type="ARBA" id="ARBA00022741"/>
    </source>
</evidence>
<keyword evidence="4" id="KW-0436">Ligase</keyword>
<evidence type="ECO:0000313" key="4">
    <source>
        <dbReference type="EMBL" id="AFU01273.1"/>
    </source>
</evidence>
<sequence length="588" mass="61512">MTTEFTHPAEFRPRVSVTAVSSTENGVDLPDNASLYSVISGAAAADPQRLSLCGADGTQLTTAEVDRRARALASALAARGVAAGDRVAILGRTSLEWALLDCALLALGAVVVPVYPTSSAAQIAHILTDSGSAYFAAEDETDAARLRAEGAAVVWTFAQLADWAGGEVDAELADRIAAVRPDDLAMIVYTSGTTGVSKGCLITHRNMFVSSANTVRQTGDMFDGTTVLALPLSHVFGQTILFACLFGGSRTHLLPGIPDLVPALPRLRPTFLALIPFGLEKIRKYCRTLVSEAEEATAVERGLGLLGTRGYLDPADRSRDTEHVGTQAVSGATVHPVAAALGGRLRYVISGGASLDDSTSGFYAGFGVVLLNCYGLTEAATAVTVSAPATNRLGTVGRPIPGTSVAIAAADGEVLVGGPHVSPGYWGAAADQSVVDAEGWLHTGDLGELDADGFLRITGRKKEILVTSGGKNVAPAPLEDRVRLQQVVSNCMVVGEGRDYVTALITLDAAQVQRWRENEPDGDLTALVQAAVDDANSLVSRAESIRAFRIVEGDFTVEDGLLTASRKLRRAAIAEAFAADIAELYARR</sequence>
<dbReference type="GO" id="GO:0005524">
    <property type="term" value="F:ATP binding"/>
    <property type="evidence" value="ECO:0007669"/>
    <property type="project" value="UniProtKB-KW"/>
</dbReference>
<dbReference type="GO" id="GO:0016020">
    <property type="term" value="C:membrane"/>
    <property type="evidence" value="ECO:0007669"/>
    <property type="project" value="TreeGrafter"/>
</dbReference>
<feature type="domain" description="AMP-dependent synthetase/ligase" evidence="3">
    <location>
        <begin position="42"/>
        <end position="426"/>
    </location>
</feature>
<evidence type="ECO:0000313" key="5">
    <source>
        <dbReference type="Proteomes" id="UP000006304"/>
    </source>
</evidence>
<reference evidence="4 5" key="1">
    <citation type="journal article" date="2012" name="J. Bacteriol.">
        <title>Complete genome sequence of Nocardia brasiliensis HUJEG-1.</title>
        <authorList>
            <person name="Vera-Cabrera L."/>
            <person name="Ortiz-Lopez R."/>
            <person name="Elizondo-Gonzalez R."/>
            <person name="Perez-Maya A.A."/>
            <person name="Ocampo-Candiani J."/>
        </authorList>
    </citation>
    <scope>NUCLEOTIDE SEQUENCE [LARGE SCALE GENOMIC DNA]</scope>
    <source>
        <strain evidence="5">ATCC 700358</strain>
    </source>
</reference>
<dbReference type="Pfam" id="PF23562">
    <property type="entry name" value="AMP-binding_C_3"/>
    <property type="match status" value="1"/>
</dbReference>
<dbReference type="RefSeq" id="WP_014984128.1">
    <property type="nucleotide sequence ID" value="NC_018681.1"/>
</dbReference>
<keyword evidence="5" id="KW-1185">Reference proteome</keyword>
<dbReference type="KEGG" id="nbr:O3I_016560"/>
<dbReference type="HOGENOM" id="CLU_000022_45_5_11"/>
<proteinExistence type="predicted"/>
<dbReference type="InterPro" id="IPR020845">
    <property type="entry name" value="AMP-binding_CS"/>
</dbReference>
<dbReference type="AlphaFoldDB" id="K0ENU8"/>
<dbReference type="PANTHER" id="PTHR43272">
    <property type="entry name" value="LONG-CHAIN-FATTY-ACID--COA LIGASE"/>
    <property type="match status" value="1"/>
</dbReference>
<dbReference type="InterPro" id="IPR000873">
    <property type="entry name" value="AMP-dep_synth/lig_dom"/>
</dbReference>
<gene>
    <name evidence="4" type="ORF">O3I_016560</name>
</gene>
<dbReference type="Gene3D" id="3.40.50.12780">
    <property type="entry name" value="N-terminal domain of ligase-like"/>
    <property type="match status" value="1"/>
</dbReference>
<keyword evidence="2" id="KW-0067">ATP-binding</keyword>
<protein>
    <submittedName>
        <fullName evidence="4">Putative long-chain-fatty-acid--CoA ligase</fullName>
    </submittedName>
</protein>
<dbReference type="Pfam" id="PF00501">
    <property type="entry name" value="AMP-binding"/>
    <property type="match status" value="1"/>
</dbReference>
<dbReference type="PANTHER" id="PTHR43272:SF33">
    <property type="entry name" value="AMP-BINDING DOMAIN-CONTAINING PROTEIN-RELATED"/>
    <property type="match status" value="1"/>
</dbReference>
<dbReference type="eggNOG" id="COG1022">
    <property type="taxonomic scope" value="Bacteria"/>
</dbReference>
<dbReference type="EMBL" id="CP003876">
    <property type="protein sequence ID" value="AFU01273.1"/>
    <property type="molecule type" value="Genomic_DNA"/>
</dbReference>
<dbReference type="Proteomes" id="UP000006304">
    <property type="component" value="Chromosome"/>
</dbReference>
<organism evidence="4 5">
    <name type="scientific">Nocardia brasiliensis (strain ATCC 700358 / HUJEG-1)</name>
    <dbReference type="NCBI Taxonomy" id="1133849"/>
    <lineage>
        <taxon>Bacteria</taxon>
        <taxon>Bacillati</taxon>
        <taxon>Actinomycetota</taxon>
        <taxon>Actinomycetes</taxon>
        <taxon>Mycobacteriales</taxon>
        <taxon>Nocardiaceae</taxon>
        <taxon>Nocardia</taxon>
    </lineage>
</organism>
<keyword evidence="1" id="KW-0547">Nucleotide-binding</keyword>
<dbReference type="SUPFAM" id="SSF56801">
    <property type="entry name" value="Acetyl-CoA synthetase-like"/>
    <property type="match status" value="1"/>
</dbReference>
<dbReference type="PROSITE" id="PS00455">
    <property type="entry name" value="AMP_BINDING"/>
    <property type="match status" value="1"/>
</dbReference>
<evidence type="ECO:0000259" key="3">
    <source>
        <dbReference type="Pfam" id="PF00501"/>
    </source>
</evidence>
<dbReference type="STRING" id="1133849.O3I_016560"/>